<dbReference type="EMBL" id="MU853568">
    <property type="protein sequence ID" value="KAK4145434.1"/>
    <property type="molecule type" value="Genomic_DNA"/>
</dbReference>
<dbReference type="Proteomes" id="UP001302676">
    <property type="component" value="Unassembled WGS sequence"/>
</dbReference>
<feature type="compositionally biased region" description="Basic residues" evidence="1">
    <location>
        <begin position="88"/>
        <end position="97"/>
    </location>
</feature>
<dbReference type="InterPro" id="IPR046591">
    <property type="entry name" value="DUF6649"/>
</dbReference>
<evidence type="ECO:0000256" key="1">
    <source>
        <dbReference type="SAM" id="MobiDB-lite"/>
    </source>
</evidence>
<keyword evidence="3" id="KW-1185">Reference proteome</keyword>
<reference evidence="2" key="1">
    <citation type="journal article" date="2023" name="Mol. Phylogenet. Evol.">
        <title>Genome-scale phylogeny and comparative genomics of the fungal order Sordariales.</title>
        <authorList>
            <person name="Hensen N."/>
            <person name="Bonometti L."/>
            <person name="Westerberg I."/>
            <person name="Brannstrom I.O."/>
            <person name="Guillou S."/>
            <person name="Cros-Aarteil S."/>
            <person name="Calhoun S."/>
            <person name="Haridas S."/>
            <person name="Kuo A."/>
            <person name="Mondo S."/>
            <person name="Pangilinan J."/>
            <person name="Riley R."/>
            <person name="LaButti K."/>
            <person name="Andreopoulos B."/>
            <person name="Lipzen A."/>
            <person name="Chen C."/>
            <person name="Yan M."/>
            <person name="Daum C."/>
            <person name="Ng V."/>
            <person name="Clum A."/>
            <person name="Steindorff A."/>
            <person name="Ohm R.A."/>
            <person name="Martin F."/>
            <person name="Silar P."/>
            <person name="Natvig D.O."/>
            <person name="Lalanne C."/>
            <person name="Gautier V."/>
            <person name="Ament-Velasquez S.L."/>
            <person name="Kruys A."/>
            <person name="Hutchinson M.I."/>
            <person name="Powell A.J."/>
            <person name="Barry K."/>
            <person name="Miller A.N."/>
            <person name="Grigoriev I.V."/>
            <person name="Debuchy R."/>
            <person name="Gladieux P."/>
            <person name="Hiltunen Thoren M."/>
            <person name="Johannesson H."/>
        </authorList>
    </citation>
    <scope>NUCLEOTIDE SEQUENCE</scope>
    <source>
        <strain evidence="2">CBS 141.50</strain>
    </source>
</reference>
<sequence length="258" mass="28734">MDGVGIDQFQYQQSHLNNHGHFPSQPLPARPLRKRKADAAPENNERLSKRMSVLNLEDSGQKLYVHVENPDTPSSAHAPSSAEPEKKPQHHGHHHHPPNPPNTDDSAMRLDDSKYKVYIYNLDDELSSDNDDSDAESQLVFLPDIEKHLRDNRIPLHLRGPSPSEAAAADLASKQLVLYSVPSSISVPEEQDSVRKAIIEARERVREKQRVVNAVPATVPAPVEKPRAEVSSSFGDAPMELEPLQTIVEEDPDAMDID</sequence>
<feature type="region of interest" description="Disordered" evidence="1">
    <location>
        <begin position="1"/>
        <end position="108"/>
    </location>
</feature>
<accession>A0AAN6ZPN9</accession>
<protein>
    <submittedName>
        <fullName evidence="2">Uncharacterized protein</fullName>
    </submittedName>
</protein>
<reference evidence="2" key="2">
    <citation type="submission" date="2023-05" db="EMBL/GenBank/DDBJ databases">
        <authorList>
            <consortium name="Lawrence Berkeley National Laboratory"/>
            <person name="Steindorff A."/>
            <person name="Hensen N."/>
            <person name="Bonometti L."/>
            <person name="Westerberg I."/>
            <person name="Brannstrom I.O."/>
            <person name="Guillou S."/>
            <person name="Cros-Aarteil S."/>
            <person name="Calhoun S."/>
            <person name="Haridas S."/>
            <person name="Kuo A."/>
            <person name="Mondo S."/>
            <person name="Pangilinan J."/>
            <person name="Riley R."/>
            <person name="Labutti K."/>
            <person name="Andreopoulos B."/>
            <person name="Lipzen A."/>
            <person name="Chen C."/>
            <person name="Yanf M."/>
            <person name="Daum C."/>
            <person name="Ng V."/>
            <person name="Clum A."/>
            <person name="Ohm R."/>
            <person name="Martin F."/>
            <person name="Silar P."/>
            <person name="Natvig D."/>
            <person name="Lalanne C."/>
            <person name="Gautier V."/>
            <person name="Ament-Velasquez S.L."/>
            <person name="Kruys A."/>
            <person name="Hutchinson M.I."/>
            <person name="Powell A.J."/>
            <person name="Barry K."/>
            <person name="Miller A.N."/>
            <person name="Grigoriev I.V."/>
            <person name="Debuchy R."/>
            <person name="Gladieux P."/>
            <person name="Thoren M.H."/>
            <person name="Johannesson H."/>
        </authorList>
    </citation>
    <scope>NUCLEOTIDE SEQUENCE</scope>
    <source>
        <strain evidence="2">CBS 141.50</strain>
    </source>
</reference>
<dbReference type="RefSeq" id="XP_062638805.1">
    <property type="nucleotide sequence ID" value="XM_062783267.1"/>
</dbReference>
<dbReference type="Pfam" id="PF20354">
    <property type="entry name" value="DUF6649"/>
    <property type="match status" value="1"/>
</dbReference>
<evidence type="ECO:0000313" key="3">
    <source>
        <dbReference type="Proteomes" id="UP001302676"/>
    </source>
</evidence>
<feature type="compositionally biased region" description="Acidic residues" evidence="1">
    <location>
        <begin position="248"/>
        <end position="258"/>
    </location>
</feature>
<dbReference type="AlphaFoldDB" id="A0AAN6ZPN9"/>
<name>A0AAN6ZPN9_9PEZI</name>
<comment type="caution">
    <text evidence="2">The sequence shown here is derived from an EMBL/GenBank/DDBJ whole genome shotgun (WGS) entry which is preliminary data.</text>
</comment>
<organism evidence="2 3">
    <name type="scientific">Dichotomopilus funicola</name>
    <dbReference type="NCBI Taxonomy" id="1934379"/>
    <lineage>
        <taxon>Eukaryota</taxon>
        <taxon>Fungi</taxon>
        <taxon>Dikarya</taxon>
        <taxon>Ascomycota</taxon>
        <taxon>Pezizomycotina</taxon>
        <taxon>Sordariomycetes</taxon>
        <taxon>Sordariomycetidae</taxon>
        <taxon>Sordariales</taxon>
        <taxon>Chaetomiaceae</taxon>
        <taxon>Dichotomopilus</taxon>
    </lineage>
</organism>
<feature type="compositionally biased region" description="Basic and acidic residues" evidence="1">
    <location>
        <begin position="37"/>
        <end position="48"/>
    </location>
</feature>
<gene>
    <name evidence="2" type="ORF">C8A04DRAFT_35715</name>
</gene>
<proteinExistence type="predicted"/>
<evidence type="ECO:0000313" key="2">
    <source>
        <dbReference type="EMBL" id="KAK4145434.1"/>
    </source>
</evidence>
<feature type="compositionally biased region" description="Low complexity" evidence="1">
    <location>
        <begin position="73"/>
        <end position="82"/>
    </location>
</feature>
<feature type="region of interest" description="Disordered" evidence="1">
    <location>
        <begin position="223"/>
        <end position="258"/>
    </location>
</feature>
<dbReference type="GeneID" id="87819880"/>